<evidence type="ECO:0000313" key="1">
    <source>
        <dbReference type="Proteomes" id="UP000887581"/>
    </source>
</evidence>
<accession>A0A915Q7X1</accession>
<dbReference type="InterPro" id="IPR045091">
    <property type="entry name" value="Mad2-like"/>
</dbReference>
<organism evidence="1 2">
    <name type="scientific">Setaria digitata</name>
    <dbReference type="NCBI Taxonomy" id="48799"/>
    <lineage>
        <taxon>Eukaryota</taxon>
        <taxon>Metazoa</taxon>
        <taxon>Ecdysozoa</taxon>
        <taxon>Nematoda</taxon>
        <taxon>Chromadorea</taxon>
        <taxon>Rhabditida</taxon>
        <taxon>Spirurina</taxon>
        <taxon>Spiruromorpha</taxon>
        <taxon>Filarioidea</taxon>
        <taxon>Setariidae</taxon>
        <taxon>Setaria</taxon>
    </lineage>
</organism>
<dbReference type="PANTHER" id="PTHR11842:SF10">
    <property type="entry name" value="MITOTIC SPINDLE ASSEMBLY CHECKPOINT PROTEIN MAD2B"/>
    <property type="match status" value="1"/>
</dbReference>
<sequence length="336" mass="38808">MRRNVQIAKVGRKGFNGRKGGQHEEREVEDENKLPCFKKIEYTKVEKKVHAAFTVMADLITEFLEIISHTLLFNYGGYPAETFNTASYGSLLVHKCRVKEVLDYMSSALRTVHRWIKFDKLSHFAACILDKDDRVMMETVLIIMDVQCPHFRDILVSEVADLKRQLQQTIFTLQRGSYIEYTKDFFSNGENGYMDLGVKVRKELRFEIRAKLRDDCEVRLKKRTGEYEWEKFDQLGIPGNLRPCGRRIDNKLLELYMWALKDFPQCYCPGNIPPTDQVARRLNNIKDQKPITDVTTNIAIIAAFQESQLLICCLMDLSASEITSEIVNGPVEVSDS</sequence>
<dbReference type="InterPro" id="IPR036570">
    <property type="entry name" value="HORMA_dom_sf"/>
</dbReference>
<reference evidence="2" key="1">
    <citation type="submission" date="2022-11" db="UniProtKB">
        <authorList>
            <consortium name="WormBaseParasite"/>
        </authorList>
    </citation>
    <scope>IDENTIFICATION</scope>
</reference>
<dbReference type="PANTHER" id="PTHR11842">
    <property type="entry name" value="MITOTIC SPINDLE ASSEMBLY CHECKPOINT PROTEIN MAD2"/>
    <property type="match status" value="1"/>
</dbReference>
<proteinExistence type="predicted"/>
<protein>
    <submittedName>
        <fullName evidence="2">HORMA domain-containing protein</fullName>
    </submittedName>
</protein>
<dbReference type="Gene3D" id="3.30.900.10">
    <property type="entry name" value="HORMA domain"/>
    <property type="match status" value="1"/>
</dbReference>
<name>A0A915Q7X1_9BILA</name>
<dbReference type="Proteomes" id="UP000887581">
    <property type="component" value="Unplaced"/>
</dbReference>
<keyword evidence="1" id="KW-1185">Reference proteome</keyword>
<dbReference type="SUPFAM" id="SSF56019">
    <property type="entry name" value="The spindle assembly checkpoint protein mad2"/>
    <property type="match status" value="1"/>
</dbReference>
<dbReference type="GO" id="GO:0016035">
    <property type="term" value="C:zeta DNA polymerase complex"/>
    <property type="evidence" value="ECO:0007669"/>
    <property type="project" value="TreeGrafter"/>
</dbReference>
<dbReference type="AlphaFoldDB" id="A0A915Q7X1"/>
<dbReference type="WBParaSite" id="sdigi.contig9.g998.t1">
    <property type="protein sequence ID" value="sdigi.contig9.g998.t1"/>
    <property type="gene ID" value="sdigi.contig9.g998"/>
</dbReference>
<evidence type="ECO:0000313" key="2">
    <source>
        <dbReference type="WBParaSite" id="sdigi.contig9.g998.t1"/>
    </source>
</evidence>